<dbReference type="Gene3D" id="2.40.70.10">
    <property type="entry name" value="Acid Proteases"/>
    <property type="match status" value="1"/>
</dbReference>
<organism evidence="1">
    <name type="scientific">Schizaphis graminum</name>
    <name type="common">Green bug aphid</name>
    <dbReference type="NCBI Taxonomy" id="13262"/>
    <lineage>
        <taxon>Eukaryota</taxon>
        <taxon>Metazoa</taxon>
        <taxon>Ecdysozoa</taxon>
        <taxon>Arthropoda</taxon>
        <taxon>Hexapoda</taxon>
        <taxon>Insecta</taxon>
        <taxon>Pterygota</taxon>
        <taxon>Neoptera</taxon>
        <taxon>Paraneoptera</taxon>
        <taxon>Hemiptera</taxon>
        <taxon>Sternorrhyncha</taxon>
        <taxon>Aphidomorpha</taxon>
        <taxon>Aphidoidea</taxon>
        <taxon>Aphididae</taxon>
        <taxon>Aphidini</taxon>
        <taxon>Schizaphis</taxon>
    </lineage>
</organism>
<reference evidence="1" key="1">
    <citation type="submission" date="2018-04" db="EMBL/GenBank/DDBJ databases">
        <title>Transcriptome of Schizaphis graminum biotype I.</title>
        <authorList>
            <person name="Scully E.D."/>
            <person name="Geib S.M."/>
            <person name="Palmer N.A."/>
            <person name="Koch K."/>
            <person name="Bradshaw J."/>
            <person name="Heng-Moss T."/>
            <person name="Sarath G."/>
        </authorList>
    </citation>
    <scope>NUCLEOTIDE SEQUENCE</scope>
</reference>
<dbReference type="EMBL" id="GGMR01011044">
    <property type="protein sequence ID" value="MBY23663.1"/>
    <property type="molecule type" value="Transcribed_RNA"/>
</dbReference>
<accession>A0A2S2P2H0</accession>
<proteinExistence type="predicted"/>
<sequence>MPLVLFGKDAPGVFLVVPHLATPIILGDDWLSKYRVVLDYSKRCIKFPQWGKECLFQGDDGAIPVVQITHLNVYYTTEHVVPTGLEHCLCSMDSLDRFSSSPRNLEINCISDHACPGDPLPSWINEHMAPIMRRLQSNNE</sequence>
<evidence type="ECO:0000313" key="1">
    <source>
        <dbReference type="EMBL" id="MBY23663.1"/>
    </source>
</evidence>
<protein>
    <submittedName>
        <fullName evidence="1">Uncharacterized protein</fullName>
    </submittedName>
</protein>
<dbReference type="AlphaFoldDB" id="A0A2S2P2H0"/>
<gene>
    <name evidence="1" type="ORF">g.90011</name>
</gene>
<name>A0A2S2P2H0_SCHGA</name>
<dbReference type="InterPro" id="IPR021109">
    <property type="entry name" value="Peptidase_aspartic_dom_sf"/>
</dbReference>